<dbReference type="AlphaFoldDB" id="A0A5A7R1P3"/>
<comment type="caution">
    <text evidence="1">The sequence shown here is derived from an EMBL/GenBank/DDBJ whole genome shotgun (WGS) entry which is preliminary data.</text>
</comment>
<gene>
    <name evidence="1" type="ORF">STAS_27464</name>
</gene>
<accession>A0A5A7R1P3</accession>
<evidence type="ECO:0000313" key="2">
    <source>
        <dbReference type="Proteomes" id="UP000325081"/>
    </source>
</evidence>
<organism evidence="1 2">
    <name type="scientific">Striga asiatica</name>
    <name type="common">Asiatic witchweed</name>
    <name type="synonym">Buchnera asiatica</name>
    <dbReference type="NCBI Taxonomy" id="4170"/>
    <lineage>
        <taxon>Eukaryota</taxon>
        <taxon>Viridiplantae</taxon>
        <taxon>Streptophyta</taxon>
        <taxon>Embryophyta</taxon>
        <taxon>Tracheophyta</taxon>
        <taxon>Spermatophyta</taxon>
        <taxon>Magnoliopsida</taxon>
        <taxon>eudicotyledons</taxon>
        <taxon>Gunneridae</taxon>
        <taxon>Pentapetalae</taxon>
        <taxon>asterids</taxon>
        <taxon>lamiids</taxon>
        <taxon>Lamiales</taxon>
        <taxon>Orobanchaceae</taxon>
        <taxon>Buchnereae</taxon>
        <taxon>Striga</taxon>
    </lineage>
</organism>
<sequence>MEGVKGSADLYLKADSLGKEFPELSDLASGILPNTSLGERSESRVDPLNLEQLPFPLQKRLAYLIEAEGLFKRSDRRILAPFSSRWRERFQSNGSMVPTLVKRQPQDRGIPSRGFSGGLRALWETNSCDLRILLPHLWLSRMNRQLVKAFFSSKAGIKSRAQKINPSLVSWSRPHSNPALSL</sequence>
<evidence type="ECO:0000313" key="1">
    <source>
        <dbReference type="EMBL" id="GER50171.1"/>
    </source>
</evidence>
<dbReference type="EMBL" id="BKCP01009126">
    <property type="protein sequence ID" value="GER50171.1"/>
    <property type="molecule type" value="Genomic_DNA"/>
</dbReference>
<keyword evidence="2" id="KW-1185">Reference proteome</keyword>
<dbReference type="Proteomes" id="UP000325081">
    <property type="component" value="Unassembled WGS sequence"/>
</dbReference>
<proteinExistence type="predicted"/>
<protein>
    <submittedName>
        <fullName evidence="1">Short chain dehydrogenase</fullName>
    </submittedName>
</protein>
<name>A0A5A7R1P3_STRAF</name>
<reference evidence="2" key="1">
    <citation type="journal article" date="2019" name="Curr. Biol.">
        <title>Genome Sequence of Striga asiatica Provides Insight into the Evolution of Plant Parasitism.</title>
        <authorList>
            <person name="Yoshida S."/>
            <person name="Kim S."/>
            <person name="Wafula E.K."/>
            <person name="Tanskanen J."/>
            <person name="Kim Y.M."/>
            <person name="Honaas L."/>
            <person name="Yang Z."/>
            <person name="Spallek T."/>
            <person name="Conn C.E."/>
            <person name="Ichihashi Y."/>
            <person name="Cheong K."/>
            <person name="Cui S."/>
            <person name="Der J.P."/>
            <person name="Gundlach H."/>
            <person name="Jiao Y."/>
            <person name="Hori C."/>
            <person name="Ishida J.K."/>
            <person name="Kasahara H."/>
            <person name="Kiba T."/>
            <person name="Kim M.S."/>
            <person name="Koo N."/>
            <person name="Laohavisit A."/>
            <person name="Lee Y.H."/>
            <person name="Lumba S."/>
            <person name="McCourt P."/>
            <person name="Mortimer J.C."/>
            <person name="Mutuku J.M."/>
            <person name="Nomura T."/>
            <person name="Sasaki-Sekimoto Y."/>
            <person name="Seto Y."/>
            <person name="Wang Y."/>
            <person name="Wakatake T."/>
            <person name="Sakakibara H."/>
            <person name="Demura T."/>
            <person name="Yamaguchi S."/>
            <person name="Yoneyama K."/>
            <person name="Manabe R.I."/>
            <person name="Nelson D.C."/>
            <person name="Schulman A.H."/>
            <person name="Timko M.P."/>
            <person name="dePamphilis C.W."/>
            <person name="Choi D."/>
            <person name="Shirasu K."/>
        </authorList>
    </citation>
    <scope>NUCLEOTIDE SEQUENCE [LARGE SCALE GENOMIC DNA]</scope>
    <source>
        <strain evidence="2">cv. UVA1</strain>
    </source>
</reference>